<evidence type="ECO:0000256" key="2">
    <source>
        <dbReference type="ARBA" id="ARBA00007617"/>
    </source>
</evidence>
<reference evidence="8" key="1">
    <citation type="submission" date="2020-12" db="EMBL/GenBank/DDBJ databases">
        <authorList>
            <person name="Iha C."/>
        </authorList>
    </citation>
    <scope>NUCLEOTIDE SEQUENCE</scope>
</reference>
<protein>
    <recommendedName>
        <fullName evidence="7">VPS37 C-terminal domain-containing protein</fullName>
    </recommendedName>
</protein>
<dbReference type="GO" id="GO:0000813">
    <property type="term" value="C:ESCRT I complex"/>
    <property type="evidence" value="ECO:0007669"/>
    <property type="project" value="TreeGrafter"/>
</dbReference>
<dbReference type="OrthoDB" id="10260857at2759"/>
<dbReference type="GO" id="GO:0006612">
    <property type="term" value="P:protein targeting to membrane"/>
    <property type="evidence" value="ECO:0007669"/>
    <property type="project" value="TreeGrafter"/>
</dbReference>
<dbReference type="AlphaFoldDB" id="A0A8S1IQ29"/>
<organism evidence="8 9">
    <name type="scientific">Ostreobium quekettii</name>
    <dbReference type="NCBI Taxonomy" id="121088"/>
    <lineage>
        <taxon>Eukaryota</taxon>
        <taxon>Viridiplantae</taxon>
        <taxon>Chlorophyta</taxon>
        <taxon>core chlorophytes</taxon>
        <taxon>Ulvophyceae</taxon>
        <taxon>TCBD clade</taxon>
        <taxon>Bryopsidales</taxon>
        <taxon>Ostreobineae</taxon>
        <taxon>Ostreobiaceae</taxon>
        <taxon>Ostreobium</taxon>
    </lineage>
</organism>
<sequence length="197" mass="22125">MGMCKCVFLCPGTSGKVHYAAGRPRPRPVNGTMPVASHITAALQELSIEQLGRCMIDAAAYQQLVKKLLQSSQVSCVNEELKKSNRDVAQSNLEREKEMQEIGNHIAIIKSSEYADAKGLYHEQLQRQQEVVGRLSIPVLREQLQQAAKKVDEESEDYSRRFLSGDISAETFTDEFCKLRMTYYARELKAQAAGQLQ</sequence>
<evidence type="ECO:0000256" key="5">
    <source>
        <dbReference type="ARBA" id="ARBA00022927"/>
    </source>
</evidence>
<name>A0A8S1IQ29_9CHLO</name>
<keyword evidence="9" id="KW-1185">Reference proteome</keyword>
<evidence type="ECO:0000256" key="3">
    <source>
        <dbReference type="ARBA" id="ARBA00022448"/>
    </source>
</evidence>
<dbReference type="InterPro" id="IPR009851">
    <property type="entry name" value="Mod_r"/>
</dbReference>
<dbReference type="PANTHER" id="PTHR13678">
    <property type="entry name" value="VACUOLAR PROTEIN SORTING-ASSOCIATED PROTEIN 37"/>
    <property type="match status" value="1"/>
</dbReference>
<dbReference type="PANTHER" id="PTHR13678:SF2">
    <property type="entry name" value="VACUOLAR PROTEIN SORTING-ASSOCIATED PROTEIN 37A"/>
    <property type="match status" value="1"/>
</dbReference>
<dbReference type="GO" id="GO:0006623">
    <property type="term" value="P:protein targeting to vacuole"/>
    <property type="evidence" value="ECO:0007669"/>
    <property type="project" value="TreeGrafter"/>
</dbReference>
<dbReference type="PROSITE" id="PS51314">
    <property type="entry name" value="VPS37_C"/>
    <property type="match status" value="1"/>
</dbReference>
<comment type="similarity">
    <text evidence="2">Belongs to the VPS37 family.</text>
</comment>
<keyword evidence="3 6" id="KW-0813">Transport</keyword>
<dbReference type="Pfam" id="PF07200">
    <property type="entry name" value="Mod_r"/>
    <property type="match status" value="1"/>
</dbReference>
<evidence type="ECO:0000256" key="6">
    <source>
        <dbReference type="PROSITE-ProRule" id="PRU00646"/>
    </source>
</evidence>
<dbReference type="InterPro" id="IPR037202">
    <property type="entry name" value="ESCRT_assembly_dom"/>
</dbReference>
<dbReference type="SUPFAM" id="SSF140111">
    <property type="entry name" value="Endosomal sorting complex assembly domain"/>
    <property type="match status" value="1"/>
</dbReference>
<evidence type="ECO:0000256" key="4">
    <source>
        <dbReference type="ARBA" id="ARBA00022753"/>
    </source>
</evidence>
<gene>
    <name evidence="8" type="ORF">OSTQU699_LOCUS1118</name>
</gene>
<evidence type="ECO:0000313" key="8">
    <source>
        <dbReference type="EMBL" id="CAD7695757.1"/>
    </source>
</evidence>
<evidence type="ECO:0000313" key="9">
    <source>
        <dbReference type="Proteomes" id="UP000708148"/>
    </source>
</evidence>
<evidence type="ECO:0000256" key="1">
    <source>
        <dbReference type="ARBA" id="ARBA00004177"/>
    </source>
</evidence>
<accession>A0A8S1IQ29</accession>
<keyword evidence="5 6" id="KW-0653">Protein transport</keyword>
<comment type="subcellular location">
    <subcellularLocation>
        <location evidence="1">Endosome</location>
    </subcellularLocation>
</comment>
<evidence type="ECO:0000259" key="7">
    <source>
        <dbReference type="PROSITE" id="PS51314"/>
    </source>
</evidence>
<dbReference type="Proteomes" id="UP000708148">
    <property type="component" value="Unassembled WGS sequence"/>
</dbReference>
<keyword evidence="4" id="KW-0967">Endosome</keyword>
<dbReference type="EMBL" id="CAJHUC010000385">
    <property type="protein sequence ID" value="CAD7695757.1"/>
    <property type="molecule type" value="Genomic_DNA"/>
</dbReference>
<feature type="domain" description="VPS37 C-terminal" evidence="7">
    <location>
        <begin position="118"/>
        <end position="197"/>
    </location>
</feature>
<comment type="caution">
    <text evidence="8">The sequence shown here is derived from an EMBL/GenBank/DDBJ whole genome shotgun (WGS) entry which is preliminary data.</text>
</comment>
<dbReference type="GO" id="GO:0043162">
    <property type="term" value="P:ubiquitin-dependent protein catabolic process via the multivesicular body sorting pathway"/>
    <property type="evidence" value="ECO:0007669"/>
    <property type="project" value="TreeGrafter"/>
</dbReference>
<proteinExistence type="inferred from homology"/>